<dbReference type="Proteomes" id="UP000887568">
    <property type="component" value="Unplaced"/>
</dbReference>
<name>A0A914AKT7_PATMI</name>
<accession>A0A914AKT7</accession>
<proteinExistence type="predicted"/>
<dbReference type="RefSeq" id="XP_038064610.1">
    <property type="nucleotide sequence ID" value="XM_038208682.1"/>
</dbReference>
<dbReference type="AlphaFoldDB" id="A0A914AKT7"/>
<evidence type="ECO:0000313" key="2">
    <source>
        <dbReference type="Proteomes" id="UP000887568"/>
    </source>
</evidence>
<reference evidence="1" key="1">
    <citation type="submission" date="2022-11" db="UniProtKB">
        <authorList>
            <consortium name="EnsemblMetazoa"/>
        </authorList>
    </citation>
    <scope>IDENTIFICATION</scope>
</reference>
<organism evidence="1 2">
    <name type="scientific">Patiria miniata</name>
    <name type="common">Bat star</name>
    <name type="synonym">Asterina miniata</name>
    <dbReference type="NCBI Taxonomy" id="46514"/>
    <lineage>
        <taxon>Eukaryota</taxon>
        <taxon>Metazoa</taxon>
        <taxon>Echinodermata</taxon>
        <taxon>Eleutherozoa</taxon>
        <taxon>Asterozoa</taxon>
        <taxon>Asteroidea</taxon>
        <taxon>Valvatacea</taxon>
        <taxon>Valvatida</taxon>
        <taxon>Asterinidae</taxon>
        <taxon>Patiria</taxon>
    </lineage>
</organism>
<sequence>MFWHDFGDSDGNLKDLLVVSRTLWRRLAYISSYAECTAFHHDTQMTYPALTKDTFRKFDNFHRFEEFLPISGLKMAKTCMASYNGRALDSSASDLYYPPIAIELLISS</sequence>
<dbReference type="EnsemblMetazoa" id="XM_038208682.1">
    <property type="protein sequence ID" value="XP_038064610.1"/>
    <property type="gene ID" value="LOC119735006"/>
</dbReference>
<dbReference type="GeneID" id="119735006"/>
<keyword evidence="2" id="KW-1185">Reference proteome</keyword>
<evidence type="ECO:0000313" key="1">
    <source>
        <dbReference type="EnsemblMetazoa" id="XP_038064610.1"/>
    </source>
</evidence>
<protein>
    <submittedName>
        <fullName evidence="1">Uncharacterized protein</fullName>
    </submittedName>
</protein>